<keyword evidence="3" id="KW-1185">Reference proteome</keyword>
<dbReference type="Proteomes" id="UP001153620">
    <property type="component" value="Chromosome 2"/>
</dbReference>
<accession>A0A9N9RWB2</accession>
<dbReference type="GO" id="GO:0008061">
    <property type="term" value="F:chitin binding"/>
    <property type="evidence" value="ECO:0007669"/>
    <property type="project" value="InterPro"/>
</dbReference>
<protein>
    <submittedName>
        <fullName evidence="2">Uncharacterized protein</fullName>
    </submittedName>
</protein>
<feature type="chain" id="PRO_5040337614" evidence="1">
    <location>
        <begin position="17"/>
        <end position="255"/>
    </location>
</feature>
<evidence type="ECO:0000313" key="2">
    <source>
        <dbReference type="EMBL" id="CAG9804521.1"/>
    </source>
</evidence>
<evidence type="ECO:0000313" key="3">
    <source>
        <dbReference type="Proteomes" id="UP001153620"/>
    </source>
</evidence>
<reference evidence="2" key="2">
    <citation type="submission" date="2022-10" db="EMBL/GenBank/DDBJ databases">
        <authorList>
            <consortium name="ENA_rothamsted_submissions"/>
            <consortium name="culmorum"/>
            <person name="King R."/>
        </authorList>
    </citation>
    <scope>NUCLEOTIDE SEQUENCE</scope>
</reference>
<organism evidence="2 3">
    <name type="scientific">Chironomus riparius</name>
    <dbReference type="NCBI Taxonomy" id="315576"/>
    <lineage>
        <taxon>Eukaryota</taxon>
        <taxon>Metazoa</taxon>
        <taxon>Ecdysozoa</taxon>
        <taxon>Arthropoda</taxon>
        <taxon>Hexapoda</taxon>
        <taxon>Insecta</taxon>
        <taxon>Pterygota</taxon>
        <taxon>Neoptera</taxon>
        <taxon>Endopterygota</taxon>
        <taxon>Diptera</taxon>
        <taxon>Nematocera</taxon>
        <taxon>Chironomoidea</taxon>
        <taxon>Chironomidae</taxon>
        <taxon>Chironominae</taxon>
        <taxon>Chironomus</taxon>
    </lineage>
</organism>
<dbReference type="EMBL" id="OU895878">
    <property type="protein sequence ID" value="CAG9804521.1"/>
    <property type="molecule type" value="Genomic_DNA"/>
</dbReference>
<evidence type="ECO:0000256" key="1">
    <source>
        <dbReference type="SAM" id="SignalP"/>
    </source>
</evidence>
<gene>
    <name evidence="2" type="ORF">CHIRRI_LOCUS7404</name>
</gene>
<dbReference type="OrthoDB" id="6329730at2759"/>
<dbReference type="SUPFAM" id="SSF57625">
    <property type="entry name" value="Invertebrate chitin-binding proteins"/>
    <property type="match status" value="1"/>
</dbReference>
<feature type="signal peptide" evidence="1">
    <location>
        <begin position="1"/>
        <end position="16"/>
    </location>
</feature>
<reference evidence="2" key="1">
    <citation type="submission" date="2022-01" db="EMBL/GenBank/DDBJ databases">
        <authorList>
            <person name="King R."/>
        </authorList>
    </citation>
    <scope>NUCLEOTIDE SEQUENCE</scope>
</reference>
<proteinExistence type="predicted"/>
<name>A0A9N9RWB2_9DIPT</name>
<sequence length="255" mass="28079">MKTKFLLSLLFYFVYGSDDFPRTLDISPINECMGQPNGIRLPGPTCNQFFLCDSNTGIILTCRATEPHFDRCEQRCVDNPLVCDITTCGGDTPTTTLATTTRFIPPTVPPGCPVPCENLPHTCPCSQQWRCINGVCQCDPNISCFITKAQCLADSQCGGTNGCPERCECIDENSCICNKNTQCPFNILQCSARCGCQENCDCIQSNLRCFCHENCQCNEPQDCPFTPKECSELCSCEQQCVCNGNMCRCDSAVSC</sequence>
<keyword evidence="1" id="KW-0732">Signal</keyword>
<dbReference type="InterPro" id="IPR036508">
    <property type="entry name" value="Chitin-bd_dom_sf"/>
</dbReference>
<dbReference type="AlphaFoldDB" id="A0A9N9RWB2"/>